<feature type="compositionally biased region" description="Basic and acidic residues" evidence="9">
    <location>
        <begin position="750"/>
        <end position="759"/>
    </location>
</feature>
<feature type="compositionally biased region" description="Basic and acidic residues" evidence="9">
    <location>
        <begin position="641"/>
        <end position="680"/>
    </location>
</feature>
<feature type="region of interest" description="Disordered" evidence="9">
    <location>
        <begin position="734"/>
        <end position="759"/>
    </location>
</feature>
<dbReference type="SMART" id="SM01019">
    <property type="entry name" value="B3"/>
    <property type="match status" value="1"/>
</dbReference>
<sequence>MGSKICMNSSCGAATSNEWKKGWPLRSGGFAHLCYPCGSAYEDGVYCHTFHLEESGWRECRICGNHLHCGCIASNYLLELLDYGGVGCISCAKSSRLHTVKRIQTHGDEIPEGVGAVPMNNAGSSAVEALDVRDIQDSLPQPYLSMSLGGSSANPNFLLPFSSGLADGKEPSKTWSSFQQGQQSRRILPKPSKNGLTTSSELNKGMIPQARITRPPVEGRGKNHLLPRYWPRITDQELQKLSGDLKSTIVPLFEKVLSASDAGRIGRLVLPKACAEAYFPPISQSEGLPLRIQDVNGKEWTFQFRFWPNNNSRMYVLEGVTPCIQSMQLRAGDTVTFSRIDPGGKLVMGFRKVANSDTQTPKGGKDLLGNALSEHFGLPDGNISRSRDEDHGVRANENSVHQLAMNAEKKKTRNIGSKSKRLLMHSVDALELRLTWEEAQDLLRPPPSVRPSIVTIEDHEFEEYDEPPVFGKRTIFGAWPSGEQEQWAQCDDCSKWRRLPVDVLLPSKWKCSDNVWDSSRCACSAPEETGPKERENILKVGTDLKKAKVQESPKVAPEPEPTGLDALASAAVLGDKMGDVGESSVGATTKHPRHRPGCTCIVCIQPPSGKGKHKANCTCNVCLTVKRRFKTLMLRKKKRQSEREAEISERDNKKQMDETELKDTRNDHSENEGSRSRIEGEVAEASTGEIDLNCHPIREDVQLEGGLNMMSFVEATSLPVENYIKQNGIESLKTEQQQQGSLGSHFQSKVNRENERPLSDEEFLASVGWEHVGHKGPSLERNSLQ</sequence>
<evidence type="ECO:0000256" key="2">
    <source>
        <dbReference type="ARBA" id="ARBA00022723"/>
    </source>
</evidence>
<evidence type="ECO:0000256" key="7">
    <source>
        <dbReference type="ARBA" id="ARBA00023163"/>
    </source>
</evidence>
<evidence type="ECO:0000256" key="3">
    <source>
        <dbReference type="ARBA" id="ARBA00022771"/>
    </source>
</evidence>
<dbReference type="PANTHER" id="PTHR46245">
    <property type="entry name" value="B3 DOMAIN-CONTAINING PROTEIN OS07G0563300"/>
    <property type="match status" value="1"/>
</dbReference>
<dbReference type="InterPro" id="IPR011124">
    <property type="entry name" value="Znf_CW"/>
</dbReference>
<evidence type="ECO:0000256" key="5">
    <source>
        <dbReference type="ARBA" id="ARBA00023015"/>
    </source>
</evidence>
<dbReference type="GO" id="GO:0003677">
    <property type="term" value="F:DNA binding"/>
    <property type="evidence" value="ECO:0007669"/>
    <property type="project" value="UniProtKB-KW"/>
</dbReference>
<dbReference type="CDD" id="cd10017">
    <property type="entry name" value="B3_DNA"/>
    <property type="match status" value="1"/>
</dbReference>
<dbReference type="Pfam" id="PF02362">
    <property type="entry name" value="B3"/>
    <property type="match status" value="1"/>
</dbReference>
<accession>A0A5D2VNQ5</accession>
<protein>
    <recommendedName>
        <fullName evidence="14">TF-B3 domain-containing protein</fullName>
    </recommendedName>
</protein>
<dbReference type="GO" id="GO:0008270">
    <property type="term" value="F:zinc ion binding"/>
    <property type="evidence" value="ECO:0007669"/>
    <property type="project" value="UniProtKB-KW"/>
</dbReference>
<dbReference type="InterPro" id="IPR015300">
    <property type="entry name" value="DNA-bd_pseudobarrel_sf"/>
</dbReference>
<evidence type="ECO:0000256" key="8">
    <source>
        <dbReference type="ARBA" id="ARBA00023242"/>
    </source>
</evidence>
<dbReference type="Gene3D" id="3.30.40.100">
    <property type="match status" value="1"/>
</dbReference>
<evidence type="ECO:0000313" key="12">
    <source>
        <dbReference type="EMBL" id="TYI91038.1"/>
    </source>
</evidence>
<dbReference type="FunFam" id="2.40.330.10:FF:000006">
    <property type="entry name" value="B3 domain-containing transcription repressor VAL1"/>
    <property type="match status" value="1"/>
</dbReference>
<dbReference type="Proteomes" id="UP000323597">
    <property type="component" value="Chromosome D03"/>
</dbReference>
<dbReference type="PROSITE" id="PS50863">
    <property type="entry name" value="B3"/>
    <property type="match status" value="1"/>
</dbReference>
<feature type="region of interest" description="Disordered" evidence="9">
    <location>
        <begin position="170"/>
        <end position="218"/>
    </location>
</feature>
<dbReference type="Pfam" id="PF25813">
    <property type="entry name" value="zf_VAL1_N"/>
    <property type="match status" value="1"/>
</dbReference>
<keyword evidence="2" id="KW-0479">Metal-binding</keyword>
<keyword evidence="7" id="KW-0804">Transcription</keyword>
<dbReference type="SUPFAM" id="SSF101936">
    <property type="entry name" value="DNA-binding pseudobarrel domain"/>
    <property type="match status" value="1"/>
</dbReference>
<name>A0A5D2VNQ5_GOSMU</name>
<gene>
    <name evidence="12" type="ORF">E1A91_D03G163700v1</name>
</gene>
<dbReference type="GO" id="GO:0006355">
    <property type="term" value="P:regulation of DNA-templated transcription"/>
    <property type="evidence" value="ECO:0007669"/>
    <property type="project" value="UniProtKB-ARBA"/>
</dbReference>
<comment type="subcellular location">
    <subcellularLocation>
        <location evidence="1">Nucleus</location>
    </subcellularLocation>
</comment>
<dbReference type="Pfam" id="PF07496">
    <property type="entry name" value="zf-CW"/>
    <property type="match status" value="1"/>
</dbReference>
<feature type="domain" description="TF-B3" evidence="10">
    <location>
        <begin position="253"/>
        <end position="354"/>
    </location>
</feature>
<keyword evidence="5" id="KW-0805">Transcription regulation</keyword>
<evidence type="ECO:0008006" key="14">
    <source>
        <dbReference type="Google" id="ProtNLM"/>
    </source>
</evidence>
<feature type="compositionally biased region" description="Polar residues" evidence="9">
    <location>
        <begin position="734"/>
        <end position="749"/>
    </location>
</feature>
<evidence type="ECO:0000256" key="1">
    <source>
        <dbReference type="ARBA" id="ARBA00004123"/>
    </source>
</evidence>
<keyword evidence="3" id="KW-0863">Zinc-finger</keyword>
<evidence type="ECO:0000259" key="11">
    <source>
        <dbReference type="PROSITE" id="PS51050"/>
    </source>
</evidence>
<dbReference type="AlphaFoldDB" id="A0A5D2VNQ5"/>
<feature type="domain" description="CW-type" evidence="11">
    <location>
        <begin position="481"/>
        <end position="531"/>
    </location>
</feature>
<keyword evidence="8" id="KW-0539">Nucleus</keyword>
<keyword evidence="13" id="KW-1185">Reference proteome</keyword>
<dbReference type="EMBL" id="CM017651">
    <property type="protein sequence ID" value="TYI91038.1"/>
    <property type="molecule type" value="Genomic_DNA"/>
</dbReference>
<evidence type="ECO:0000313" key="13">
    <source>
        <dbReference type="Proteomes" id="UP000323597"/>
    </source>
</evidence>
<evidence type="ECO:0000256" key="4">
    <source>
        <dbReference type="ARBA" id="ARBA00022833"/>
    </source>
</evidence>
<keyword evidence="6" id="KW-0238">DNA-binding</keyword>
<organism evidence="12 13">
    <name type="scientific">Gossypium mustelinum</name>
    <name type="common">Cotton</name>
    <name type="synonym">Gossypium caicoense</name>
    <dbReference type="NCBI Taxonomy" id="34275"/>
    <lineage>
        <taxon>Eukaryota</taxon>
        <taxon>Viridiplantae</taxon>
        <taxon>Streptophyta</taxon>
        <taxon>Embryophyta</taxon>
        <taxon>Tracheophyta</taxon>
        <taxon>Spermatophyta</taxon>
        <taxon>Magnoliopsida</taxon>
        <taxon>eudicotyledons</taxon>
        <taxon>Gunneridae</taxon>
        <taxon>Pentapetalae</taxon>
        <taxon>rosids</taxon>
        <taxon>malvids</taxon>
        <taxon>Malvales</taxon>
        <taxon>Malvaceae</taxon>
        <taxon>Malvoideae</taxon>
        <taxon>Gossypium</taxon>
    </lineage>
</organism>
<feature type="region of interest" description="Disordered" evidence="9">
    <location>
        <begin position="634"/>
        <end position="685"/>
    </location>
</feature>
<dbReference type="InterPro" id="IPR057743">
    <property type="entry name" value="Zfn_VAL1-3_N"/>
</dbReference>
<evidence type="ECO:0000256" key="6">
    <source>
        <dbReference type="ARBA" id="ARBA00023125"/>
    </source>
</evidence>
<evidence type="ECO:0000259" key="10">
    <source>
        <dbReference type="PROSITE" id="PS50863"/>
    </source>
</evidence>
<reference evidence="12 13" key="1">
    <citation type="submission" date="2019-07" db="EMBL/GenBank/DDBJ databases">
        <title>WGS assembly of Gossypium mustelinum.</title>
        <authorList>
            <person name="Chen Z.J."/>
            <person name="Sreedasyam A."/>
            <person name="Ando A."/>
            <person name="Song Q."/>
            <person name="De L."/>
            <person name="Hulse-Kemp A."/>
            <person name="Ding M."/>
            <person name="Ye W."/>
            <person name="Kirkbride R."/>
            <person name="Jenkins J."/>
            <person name="Plott C."/>
            <person name="Lovell J."/>
            <person name="Lin Y.-M."/>
            <person name="Vaughn R."/>
            <person name="Liu B."/>
            <person name="Li W."/>
            <person name="Simpson S."/>
            <person name="Scheffler B."/>
            <person name="Saski C."/>
            <person name="Grover C."/>
            <person name="Hu G."/>
            <person name="Conover J."/>
            <person name="Carlson J."/>
            <person name="Shu S."/>
            <person name="Boston L."/>
            <person name="Williams M."/>
            <person name="Peterson D."/>
            <person name="Mcgee K."/>
            <person name="Jones D."/>
            <person name="Wendel J."/>
            <person name="Stelly D."/>
            <person name="Grimwood J."/>
            <person name="Schmutz J."/>
        </authorList>
    </citation>
    <scope>NUCLEOTIDE SEQUENCE [LARGE SCALE GENOMIC DNA]</scope>
    <source>
        <strain evidence="12">1408120.09</strain>
    </source>
</reference>
<feature type="compositionally biased region" description="Polar residues" evidence="9">
    <location>
        <begin position="173"/>
        <end position="185"/>
    </location>
</feature>
<dbReference type="Gene3D" id="2.40.330.10">
    <property type="entry name" value="DNA-binding pseudobarrel domain"/>
    <property type="match status" value="1"/>
</dbReference>
<dbReference type="PROSITE" id="PS51050">
    <property type="entry name" value="ZF_CW"/>
    <property type="match status" value="1"/>
</dbReference>
<evidence type="ECO:0000256" key="9">
    <source>
        <dbReference type="SAM" id="MobiDB-lite"/>
    </source>
</evidence>
<dbReference type="GO" id="GO:0005634">
    <property type="term" value="C:nucleus"/>
    <property type="evidence" value="ECO:0007669"/>
    <property type="project" value="UniProtKB-SubCell"/>
</dbReference>
<dbReference type="InterPro" id="IPR003340">
    <property type="entry name" value="B3_DNA-bd"/>
</dbReference>
<keyword evidence="4" id="KW-0862">Zinc</keyword>
<proteinExistence type="predicted"/>
<dbReference type="PANTHER" id="PTHR46245:SF3">
    <property type="entry name" value="B3 DOMAIN-CONTAINING TRANSCRIPTION REPRESSOR VAL1"/>
    <property type="match status" value="1"/>
</dbReference>